<feature type="transmembrane region" description="Helical" evidence="6">
    <location>
        <begin position="57"/>
        <end position="80"/>
    </location>
</feature>
<evidence type="ECO:0000256" key="2">
    <source>
        <dbReference type="ARBA" id="ARBA00022692"/>
    </source>
</evidence>
<feature type="transmembrane region" description="Helical" evidence="6">
    <location>
        <begin position="22"/>
        <end position="45"/>
    </location>
</feature>
<feature type="region of interest" description="Disordered" evidence="5">
    <location>
        <begin position="305"/>
        <end position="351"/>
    </location>
</feature>
<dbReference type="GO" id="GO:0005886">
    <property type="term" value="C:plasma membrane"/>
    <property type="evidence" value="ECO:0007669"/>
    <property type="project" value="TreeGrafter"/>
</dbReference>
<evidence type="ECO:0000313" key="9">
    <source>
        <dbReference type="Proteomes" id="UP001378592"/>
    </source>
</evidence>
<feature type="compositionally biased region" description="Low complexity" evidence="5">
    <location>
        <begin position="335"/>
        <end position="345"/>
    </location>
</feature>
<sequence>MVLTYEIGWCGRLAAEPSQENVYYSALFASGALFLVATLLTHALLPELRRSAHAKALMCHCGALAVAFAALSAGHVLRVAAEPFCSASAFMVQYFFLATFFWLNVMCFDLAWTFGRLSAQPPSAEGQRRRFLGYSLYAWGSPALITAATLALQYAAPQHLPLLPHIGARRCWIDTKTAELLYYYLPVLLLLVADVALFAFTVIRIQREHRHTALLRTGSSSHATRGGRAPHSQGPRRRMLRVLSRLFCVMGVSWVTEVIAWTVDSQAFPFWYVTDPINFLRGLLIFVFFCWKPLRVRWQRWRRRGGGGGGGGRPTGAAGAGAGLDSSEERRRSSDATSSSALPLSVWRRGS</sequence>
<evidence type="ECO:0000259" key="7">
    <source>
        <dbReference type="PROSITE" id="PS50261"/>
    </source>
</evidence>
<gene>
    <name evidence="8" type="ORF">R5R35_014003</name>
</gene>
<evidence type="ECO:0000256" key="4">
    <source>
        <dbReference type="ARBA" id="ARBA00023136"/>
    </source>
</evidence>
<feature type="transmembrane region" description="Helical" evidence="6">
    <location>
        <begin position="92"/>
        <end position="115"/>
    </location>
</feature>
<feature type="transmembrane region" description="Helical" evidence="6">
    <location>
        <begin position="269"/>
        <end position="294"/>
    </location>
</feature>
<reference evidence="8 9" key="1">
    <citation type="submission" date="2024-03" db="EMBL/GenBank/DDBJ databases">
        <title>The genome assembly and annotation of the cricket Gryllus longicercus Weissman &amp; Gray.</title>
        <authorList>
            <person name="Szrajer S."/>
            <person name="Gray D."/>
            <person name="Ylla G."/>
        </authorList>
    </citation>
    <scope>NUCLEOTIDE SEQUENCE [LARGE SCALE GENOMIC DNA]</scope>
    <source>
        <strain evidence="8">DAG 2021-001</strain>
        <tissue evidence="8">Whole body minus gut</tissue>
    </source>
</reference>
<dbReference type="EMBL" id="JAZDUA010000034">
    <property type="protein sequence ID" value="KAK7871716.1"/>
    <property type="molecule type" value="Genomic_DNA"/>
</dbReference>
<dbReference type="InterPro" id="IPR000832">
    <property type="entry name" value="GPCR_2_secretin-like"/>
</dbReference>
<keyword evidence="4 6" id="KW-0472">Membrane</keyword>
<comment type="subcellular location">
    <subcellularLocation>
        <location evidence="1">Membrane</location>
        <topology evidence="1">Multi-pass membrane protein</topology>
    </subcellularLocation>
</comment>
<accession>A0AAN9VXE5</accession>
<protein>
    <recommendedName>
        <fullName evidence="7">G-protein coupled receptors family 2 profile 2 domain-containing protein</fullName>
    </recommendedName>
</protein>
<proteinExistence type="predicted"/>
<keyword evidence="2 6" id="KW-0812">Transmembrane</keyword>
<keyword evidence="9" id="KW-1185">Reference proteome</keyword>
<dbReference type="PANTHER" id="PTHR47154:SF2">
    <property type="entry name" value="G-PROTEIN COUPLED RECEPTOR MTH-RELATED"/>
    <property type="match status" value="1"/>
</dbReference>
<keyword evidence="3 6" id="KW-1133">Transmembrane helix</keyword>
<organism evidence="8 9">
    <name type="scientific">Gryllus longicercus</name>
    <dbReference type="NCBI Taxonomy" id="2509291"/>
    <lineage>
        <taxon>Eukaryota</taxon>
        <taxon>Metazoa</taxon>
        <taxon>Ecdysozoa</taxon>
        <taxon>Arthropoda</taxon>
        <taxon>Hexapoda</taxon>
        <taxon>Insecta</taxon>
        <taxon>Pterygota</taxon>
        <taxon>Neoptera</taxon>
        <taxon>Polyneoptera</taxon>
        <taxon>Orthoptera</taxon>
        <taxon>Ensifera</taxon>
        <taxon>Gryllidea</taxon>
        <taxon>Grylloidea</taxon>
        <taxon>Gryllidae</taxon>
        <taxon>Gryllinae</taxon>
        <taxon>Gryllus</taxon>
    </lineage>
</organism>
<dbReference type="InterPro" id="IPR051384">
    <property type="entry name" value="Mth_GPCR"/>
</dbReference>
<feature type="transmembrane region" description="Helical" evidence="6">
    <location>
        <begin position="182"/>
        <end position="203"/>
    </location>
</feature>
<evidence type="ECO:0000256" key="5">
    <source>
        <dbReference type="SAM" id="MobiDB-lite"/>
    </source>
</evidence>
<dbReference type="CDD" id="cd15039">
    <property type="entry name" value="7tmB3_Methuselah-like"/>
    <property type="match status" value="1"/>
</dbReference>
<feature type="transmembrane region" description="Helical" evidence="6">
    <location>
        <begin position="242"/>
        <end position="263"/>
    </location>
</feature>
<dbReference type="GO" id="GO:0007166">
    <property type="term" value="P:cell surface receptor signaling pathway"/>
    <property type="evidence" value="ECO:0007669"/>
    <property type="project" value="InterPro"/>
</dbReference>
<evidence type="ECO:0000256" key="3">
    <source>
        <dbReference type="ARBA" id="ARBA00022989"/>
    </source>
</evidence>
<dbReference type="Gene3D" id="1.20.1070.10">
    <property type="entry name" value="Rhodopsin 7-helix transmembrane proteins"/>
    <property type="match status" value="1"/>
</dbReference>
<dbReference type="Proteomes" id="UP001378592">
    <property type="component" value="Unassembled WGS sequence"/>
</dbReference>
<dbReference type="AlphaFoldDB" id="A0AAN9VXE5"/>
<dbReference type="Pfam" id="PF00002">
    <property type="entry name" value="7tm_2"/>
    <property type="match status" value="1"/>
</dbReference>
<dbReference type="PROSITE" id="PS50261">
    <property type="entry name" value="G_PROTEIN_RECEP_F2_4"/>
    <property type="match status" value="1"/>
</dbReference>
<evidence type="ECO:0000256" key="1">
    <source>
        <dbReference type="ARBA" id="ARBA00004141"/>
    </source>
</evidence>
<feature type="domain" description="G-protein coupled receptors family 2 profile 2" evidence="7">
    <location>
        <begin position="20"/>
        <end position="293"/>
    </location>
</feature>
<comment type="caution">
    <text evidence="8">The sequence shown here is derived from an EMBL/GenBank/DDBJ whole genome shotgun (WGS) entry which is preliminary data.</text>
</comment>
<feature type="compositionally biased region" description="Gly residues" evidence="5">
    <location>
        <begin position="306"/>
        <end position="322"/>
    </location>
</feature>
<name>A0AAN9VXE5_9ORTH</name>
<dbReference type="InterPro" id="IPR017981">
    <property type="entry name" value="GPCR_2-like_7TM"/>
</dbReference>
<feature type="transmembrane region" description="Helical" evidence="6">
    <location>
        <begin position="136"/>
        <end position="156"/>
    </location>
</feature>
<evidence type="ECO:0000313" key="8">
    <source>
        <dbReference type="EMBL" id="KAK7871716.1"/>
    </source>
</evidence>
<evidence type="ECO:0000256" key="6">
    <source>
        <dbReference type="SAM" id="Phobius"/>
    </source>
</evidence>
<dbReference type="PANTHER" id="PTHR47154">
    <property type="entry name" value="G-PROTEIN COUPLED RECEPTOR MTH-RELATED"/>
    <property type="match status" value="1"/>
</dbReference>
<dbReference type="GO" id="GO:0008528">
    <property type="term" value="F:G protein-coupled peptide receptor activity"/>
    <property type="evidence" value="ECO:0007669"/>
    <property type="project" value="TreeGrafter"/>
</dbReference>